<dbReference type="Proteomes" id="UP000216308">
    <property type="component" value="Unassembled WGS sequence"/>
</dbReference>
<evidence type="ECO:0000256" key="2">
    <source>
        <dbReference type="SAM" id="Phobius"/>
    </source>
</evidence>
<evidence type="ECO:0000256" key="1">
    <source>
        <dbReference type="SAM" id="MobiDB-lite"/>
    </source>
</evidence>
<keyword evidence="2" id="KW-0812">Transmembrane</keyword>
<comment type="caution">
    <text evidence="3">The sequence shown here is derived from an EMBL/GenBank/DDBJ whole genome shotgun (WGS) entry which is preliminary data.</text>
</comment>
<keyword evidence="2" id="KW-1133">Transmembrane helix</keyword>
<evidence type="ECO:0000313" key="3">
    <source>
        <dbReference type="EMBL" id="OYR59180.1"/>
    </source>
</evidence>
<proteinExistence type="predicted"/>
<reference evidence="3 4" key="1">
    <citation type="journal article" date="2014" name="Front. Microbiol.">
        <title>Population and genomic analysis of the genus Halorubrum.</title>
        <authorList>
            <person name="Fullmer M.S."/>
            <person name="Soucy S.M."/>
            <person name="Swithers K.S."/>
            <person name="Makkay A.M."/>
            <person name="Wheeler R."/>
            <person name="Ventosa A."/>
            <person name="Gogarten J.P."/>
            <person name="Papke R.T."/>
        </authorList>
    </citation>
    <scope>NUCLEOTIDE SEQUENCE [LARGE SCALE GENOMIC DNA]</scope>
    <source>
        <strain evidence="3 4">Cb34</strain>
    </source>
</reference>
<feature type="region of interest" description="Disordered" evidence="1">
    <location>
        <begin position="192"/>
        <end position="211"/>
    </location>
</feature>
<name>A0A256IRH7_9EURY</name>
<keyword evidence="4" id="KW-1185">Reference proteome</keyword>
<feature type="compositionally biased region" description="Polar residues" evidence="1">
    <location>
        <begin position="192"/>
        <end position="210"/>
    </location>
</feature>
<dbReference type="RefSeq" id="WP_094529449.1">
    <property type="nucleotide sequence ID" value="NZ_NHPJ01000008.1"/>
</dbReference>
<sequence length="612" mass="64832">MSFRHDRRGQSVVVGTVILFGFLILAMATYQVQFVPTENAEIEFEHSQQVEGEFLDLRNAILQAGSTGSVQSEPIQLGTRYPQRTFFLNPPPASGSLQTTGAEAIQVNATVGSGAHENVREFWTQTDPRFNTTSIRYTPDYNEYRGAPRLLYEHSVVAAEFDDAVLLRSDQTVVRGDRIAITALTGAISETGVESQSVDPEPISRSSRTVPITGDGGDVEIVLPTAVDDVTALRDRWAAELPNATVTEDGGTVRIALNGSETYRLGLSKVAVDGGGTTEPAYVVPVSGQNVTVGEDVGVEVRDKYNNPVVGAEVSLNGTTENTNADGRAFFEPDAPGDYNATINGTGGQSYESVVFDVSLAGKGGGVGALTRPVFSDGPMATPNTVTQGNSFDLSAIIDNIGRGGTDIVNATWADAQGNSGTLRSVDGSFDQPVEAVESTGIDTAGWNTGIHIITVTATDGNGNSVSEDIEVKITQSQQSSLADSVELVESDTEINNGNLVVRFRNDNSQSITFERAQLVEYDEANAPGNRDPIGIVEYEYGNVELAEGDSLENVTGPTVSNGANVDIILSPVATGASGNSGGNANVERGDTIEFTVEFNDGSQRTYQYTVP</sequence>
<dbReference type="EMBL" id="NHPJ01000008">
    <property type="protein sequence ID" value="OYR59180.1"/>
    <property type="molecule type" value="Genomic_DNA"/>
</dbReference>
<keyword evidence="2" id="KW-0472">Membrane</keyword>
<organism evidence="3 4">
    <name type="scientific">Halorubrum halodurans</name>
    <dbReference type="NCBI Taxonomy" id="1383851"/>
    <lineage>
        <taxon>Archaea</taxon>
        <taxon>Methanobacteriati</taxon>
        <taxon>Methanobacteriota</taxon>
        <taxon>Stenosarchaea group</taxon>
        <taxon>Halobacteria</taxon>
        <taxon>Halobacteriales</taxon>
        <taxon>Haloferacaceae</taxon>
        <taxon>Halorubrum</taxon>
    </lineage>
</organism>
<dbReference type="AlphaFoldDB" id="A0A256IRH7"/>
<protein>
    <submittedName>
        <fullName evidence="3">Uncharacterized protein</fullName>
    </submittedName>
</protein>
<dbReference type="OrthoDB" id="121941at2157"/>
<gene>
    <name evidence="3" type="ORF">DJ70_01295</name>
</gene>
<accession>A0A256IRH7</accession>
<feature type="transmembrane region" description="Helical" evidence="2">
    <location>
        <begin position="12"/>
        <end position="30"/>
    </location>
</feature>
<evidence type="ECO:0000313" key="4">
    <source>
        <dbReference type="Proteomes" id="UP000216308"/>
    </source>
</evidence>